<dbReference type="SMART" id="SM00382">
    <property type="entry name" value="AAA"/>
    <property type="match status" value="1"/>
</dbReference>
<dbReference type="Gene3D" id="3.40.50.300">
    <property type="entry name" value="P-loop containing nucleotide triphosphate hydrolases"/>
    <property type="match status" value="1"/>
</dbReference>
<dbReference type="EMBL" id="DQAY01000154">
    <property type="protein sequence ID" value="HCO26250.1"/>
    <property type="molecule type" value="Genomic_DNA"/>
</dbReference>
<evidence type="ECO:0000259" key="6">
    <source>
        <dbReference type="PROSITE" id="PS50893"/>
    </source>
</evidence>
<keyword evidence="10" id="KW-1185">Reference proteome</keyword>
<gene>
    <name evidence="8" type="primary">ybhF_6</name>
    <name evidence="7" type="ORF">DIT97_25740</name>
    <name evidence="8" type="ORF">GmarT_40000</name>
</gene>
<dbReference type="RefSeq" id="WP_002647672.1">
    <property type="nucleotide sequence ID" value="NZ_CAXBMG010000011.1"/>
</dbReference>
<evidence type="ECO:0000256" key="5">
    <source>
        <dbReference type="ARBA" id="ARBA00022840"/>
    </source>
</evidence>
<dbReference type="Proteomes" id="UP000263642">
    <property type="component" value="Unassembled WGS sequence"/>
</dbReference>
<dbReference type="Pfam" id="PF00005">
    <property type="entry name" value="ABC_tran"/>
    <property type="match status" value="1"/>
</dbReference>
<dbReference type="PANTHER" id="PTHR42711">
    <property type="entry name" value="ABC TRANSPORTER ATP-BINDING PROTEIN"/>
    <property type="match status" value="1"/>
</dbReference>
<evidence type="ECO:0000256" key="4">
    <source>
        <dbReference type="ARBA" id="ARBA00022741"/>
    </source>
</evidence>
<dbReference type="InterPro" id="IPR003439">
    <property type="entry name" value="ABC_transporter-like_ATP-bd"/>
</dbReference>
<dbReference type="GeneID" id="98648490"/>
<feature type="domain" description="ABC transporter" evidence="6">
    <location>
        <begin position="2"/>
        <end position="236"/>
    </location>
</feature>
<dbReference type="InterPro" id="IPR050763">
    <property type="entry name" value="ABC_transporter_ATP-binding"/>
</dbReference>
<evidence type="ECO:0000313" key="9">
    <source>
        <dbReference type="Proteomes" id="UP000263642"/>
    </source>
</evidence>
<keyword evidence="5 7" id="KW-0067">ATP-binding</keyword>
<reference evidence="8 10" key="2">
    <citation type="submission" date="2019-08" db="EMBL/GenBank/DDBJ databases">
        <title>Deep-cultivation of Planctomycetes and their phenomic and genomic characterization uncovers novel biology.</title>
        <authorList>
            <person name="Wiegand S."/>
            <person name="Jogler M."/>
            <person name="Boedeker C."/>
            <person name="Pinto D."/>
            <person name="Vollmers J."/>
            <person name="Rivas-Marin E."/>
            <person name="Kohn T."/>
            <person name="Peeters S.H."/>
            <person name="Heuer A."/>
            <person name="Rast P."/>
            <person name="Oberbeckmann S."/>
            <person name="Bunk B."/>
            <person name="Jeske O."/>
            <person name="Meyerdierks A."/>
            <person name="Storesund J.E."/>
            <person name="Kallscheuer N."/>
            <person name="Luecker S."/>
            <person name="Lage O.M."/>
            <person name="Pohl T."/>
            <person name="Merkel B.J."/>
            <person name="Hornburger P."/>
            <person name="Mueller R.-W."/>
            <person name="Bruemmer F."/>
            <person name="Labrenz M."/>
            <person name="Spormann A.M."/>
            <person name="Op den Camp H."/>
            <person name="Overmann J."/>
            <person name="Amann R."/>
            <person name="Jetten M.S.M."/>
            <person name="Mascher T."/>
            <person name="Medema M.H."/>
            <person name="Devos D.P."/>
            <person name="Kaster A.-K."/>
            <person name="Ovreas L."/>
            <person name="Rohde M."/>
            <person name="Galperin M.Y."/>
            <person name="Jogler C."/>
        </authorList>
    </citation>
    <scope>NUCLEOTIDE SEQUENCE [LARGE SCALE GENOMIC DNA]</scope>
    <source>
        <strain evidence="8 10">DSM 8797</strain>
    </source>
</reference>
<protein>
    <submittedName>
        <fullName evidence="8">ABC transporter ATP-binding protein YbhF</fullName>
    </submittedName>
    <submittedName>
        <fullName evidence="7">Sodium ABC transporter ATP-binding protein</fullName>
    </submittedName>
</protein>
<name>A0A3D3RF68_9PLAN</name>
<keyword evidence="2" id="KW-0813">Transport</keyword>
<organism evidence="7 9">
    <name type="scientific">Gimesia maris</name>
    <dbReference type="NCBI Taxonomy" id="122"/>
    <lineage>
        <taxon>Bacteria</taxon>
        <taxon>Pseudomonadati</taxon>
        <taxon>Planctomycetota</taxon>
        <taxon>Planctomycetia</taxon>
        <taxon>Planctomycetales</taxon>
        <taxon>Planctomycetaceae</taxon>
        <taxon>Gimesia</taxon>
    </lineage>
</organism>
<comment type="similarity">
    <text evidence="1">Belongs to the ABC transporter superfamily.</text>
</comment>
<proteinExistence type="inferred from homology"/>
<keyword evidence="3" id="KW-0536">Nodulation</keyword>
<dbReference type="AlphaFoldDB" id="A0A3D3RF68"/>
<reference evidence="7 9" key="1">
    <citation type="journal article" date="2018" name="Nat. Biotechnol.">
        <title>A standardized bacterial taxonomy based on genome phylogeny substantially revises the tree of life.</title>
        <authorList>
            <person name="Parks D.H."/>
            <person name="Chuvochina M."/>
            <person name="Waite D.W."/>
            <person name="Rinke C."/>
            <person name="Skarshewski A."/>
            <person name="Chaumeil P.A."/>
            <person name="Hugenholtz P."/>
        </authorList>
    </citation>
    <scope>NUCLEOTIDE SEQUENCE [LARGE SCALE GENOMIC DNA]</scope>
    <source>
        <strain evidence="7">UBA9375</strain>
    </source>
</reference>
<dbReference type="InterPro" id="IPR027417">
    <property type="entry name" value="P-loop_NTPase"/>
</dbReference>
<evidence type="ECO:0000256" key="2">
    <source>
        <dbReference type="ARBA" id="ARBA00022448"/>
    </source>
</evidence>
<dbReference type="GO" id="GO:0005524">
    <property type="term" value="F:ATP binding"/>
    <property type="evidence" value="ECO:0007669"/>
    <property type="project" value="UniProtKB-KW"/>
</dbReference>
<evidence type="ECO:0000313" key="8">
    <source>
        <dbReference type="EMBL" id="QEG18115.1"/>
    </source>
</evidence>
<dbReference type="SUPFAM" id="SSF52540">
    <property type="entry name" value="P-loop containing nucleoside triphosphate hydrolases"/>
    <property type="match status" value="1"/>
</dbReference>
<evidence type="ECO:0000313" key="7">
    <source>
        <dbReference type="EMBL" id="HCO26250.1"/>
    </source>
</evidence>
<dbReference type="EMBL" id="CP042910">
    <property type="protein sequence ID" value="QEG18115.1"/>
    <property type="molecule type" value="Genomic_DNA"/>
</dbReference>
<dbReference type="InterPro" id="IPR003593">
    <property type="entry name" value="AAA+_ATPase"/>
</dbReference>
<dbReference type="PROSITE" id="PS50893">
    <property type="entry name" value="ABC_TRANSPORTER_2"/>
    <property type="match status" value="1"/>
</dbReference>
<dbReference type="PANTHER" id="PTHR42711:SF5">
    <property type="entry name" value="ABC TRANSPORTER ATP-BINDING PROTEIN NATA"/>
    <property type="match status" value="1"/>
</dbReference>
<sequence>MIFVRDLTRIFESGNQDILAVDHVSFQVKPGEVYGLLGPNGAGKTTTLRMILGLLKPTSGDAEVEGFLVSTHPDEIKRRVGLVSTSAGLYQWLTPREILTFFADVYGVPALQAADQVEKLSRRFGLSSFMERRSATLSTGQKQRVNLARSLIHDPPVMLMDEPTRGLDVVGSKVIFDYIDLLRDEGKAVIVSTHRLDEAEQLCDRFGLLHNGKKNYEGTLAELQQCTSCQTLTQIFLQLLDAPVENAKNLPAAQRELI</sequence>
<evidence type="ECO:0000256" key="1">
    <source>
        <dbReference type="ARBA" id="ARBA00005417"/>
    </source>
</evidence>
<evidence type="ECO:0000313" key="10">
    <source>
        <dbReference type="Proteomes" id="UP000322887"/>
    </source>
</evidence>
<dbReference type="Proteomes" id="UP000322887">
    <property type="component" value="Chromosome"/>
</dbReference>
<dbReference type="GO" id="GO:0016887">
    <property type="term" value="F:ATP hydrolysis activity"/>
    <property type="evidence" value="ECO:0007669"/>
    <property type="project" value="InterPro"/>
</dbReference>
<evidence type="ECO:0000256" key="3">
    <source>
        <dbReference type="ARBA" id="ARBA00022458"/>
    </source>
</evidence>
<keyword evidence="4" id="KW-0547">Nucleotide-binding</keyword>
<accession>A0A3D3RF68</accession>